<dbReference type="RefSeq" id="WP_020964591.1">
    <property type="nucleotide sequence ID" value="NC_022097.1"/>
</dbReference>
<dbReference type="HOGENOM" id="CLU_125011_1_0_12"/>
<name>S6A366_9SPIR</name>
<dbReference type="SUPFAM" id="SSF158397">
    <property type="entry name" value="TM1646-like"/>
    <property type="match status" value="1"/>
</dbReference>
<reference evidence="1 2" key="1">
    <citation type="journal article" date="2013" name="PLoS ONE">
        <title>Genome-Wide Relatedness of Treponema pedis, from Gingiva and Necrotic Skin Lesions of Pigs, with the Human Oral Pathogen Treponema denticola.</title>
        <authorList>
            <person name="Svartstrom O."/>
            <person name="Mushtaq M."/>
            <person name="Pringle M."/>
            <person name="Segerman B."/>
        </authorList>
    </citation>
    <scope>NUCLEOTIDE SEQUENCE [LARGE SCALE GENOMIC DNA]</scope>
    <source>
        <strain evidence="1">T A4</strain>
    </source>
</reference>
<dbReference type="Pfam" id="PF03885">
    <property type="entry name" value="DUF327"/>
    <property type="match status" value="1"/>
</dbReference>
<proteinExistence type="predicted"/>
<dbReference type="Gene3D" id="1.20.120.490">
    <property type="entry name" value="Hypothetical protein TM1646-like domain"/>
    <property type="match status" value="1"/>
</dbReference>
<dbReference type="KEGG" id="tped:TPE_0795"/>
<dbReference type="PATRIC" id="fig|1291379.3.peg.791"/>
<protein>
    <recommendedName>
        <fullName evidence="3">DUF327 domain-containing protein</fullName>
    </recommendedName>
</protein>
<dbReference type="InterPro" id="IPR024042">
    <property type="entry name" value="TM1646-like_dom_sf"/>
</dbReference>
<evidence type="ECO:0000313" key="1">
    <source>
        <dbReference type="EMBL" id="AGT43291.1"/>
    </source>
</evidence>
<dbReference type="GeneID" id="301089453"/>
<accession>S6A366</accession>
<sequence length="186" mass="20780">MGSTIDTANYVSALNTAAPLLTKETKLSKNQNKKLEETSKRKPKSFLNTILDSAQKDSSETDYEARLKGLSSGERKAVIDDILADLQDKVYSSGSNLADNINTDTISEYKKAVKTFVNFAVKHSLDVKSIISGGLNPIKQRNYTIVKIIDEKVERLTKELLFNQLEKLQILEKLDEIKGLLINLTM</sequence>
<dbReference type="EMBL" id="CP004120">
    <property type="protein sequence ID" value="AGT43291.1"/>
    <property type="molecule type" value="Genomic_DNA"/>
</dbReference>
<evidence type="ECO:0008006" key="3">
    <source>
        <dbReference type="Google" id="ProtNLM"/>
    </source>
</evidence>
<dbReference type="STRING" id="1291379.TPE_0795"/>
<gene>
    <name evidence="1" type="ORF">TPE_0795</name>
</gene>
<evidence type="ECO:0000313" key="2">
    <source>
        <dbReference type="Proteomes" id="UP000015620"/>
    </source>
</evidence>
<dbReference type="InterPro" id="IPR005585">
    <property type="entry name" value="DUF327"/>
</dbReference>
<dbReference type="OrthoDB" id="361426at2"/>
<dbReference type="Proteomes" id="UP000015620">
    <property type="component" value="Chromosome"/>
</dbReference>
<keyword evidence="2" id="KW-1185">Reference proteome</keyword>
<dbReference type="AlphaFoldDB" id="S6A366"/>
<organism evidence="1 2">
    <name type="scientific">Treponema pedis str. T A4</name>
    <dbReference type="NCBI Taxonomy" id="1291379"/>
    <lineage>
        <taxon>Bacteria</taxon>
        <taxon>Pseudomonadati</taxon>
        <taxon>Spirochaetota</taxon>
        <taxon>Spirochaetia</taxon>
        <taxon>Spirochaetales</taxon>
        <taxon>Treponemataceae</taxon>
        <taxon>Treponema</taxon>
    </lineage>
</organism>